<dbReference type="AlphaFoldDB" id="A0A645F3E6"/>
<protein>
    <submittedName>
        <fullName evidence="2">Uncharacterized protein</fullName>
    </submittedName>
</protein>
<name>A0A645F3E6_9ZZZZ</name>
<evidence type="ECO:0000256" key="1">
    <source>
        <dbReference type="SAM" id="Phobius"/>
    </source>
</evidence>
<keyword evidence="1" id="KW-1133">Transmembrane helix</keyword>
<gene>
    <name evidence="2" type="ORF">SDC9_156141</name>
</gene>
<keyword evidence="1" id="KW-0812">Transmembrane</keyword>
<feature type="transmembrane region" description="Helical" evidence="1">
    <location>
        <begin position="72"/>
        <end position="90"/>
    </location>
</feature>
<evidence type="ECO:0000313" key="2">
    <source>
        <dbReference type="EMBL" id="MPN08855.1"/>
    </source>
</evidence>
<accession>A0A645F3E6</accession>
<reference evidence="2" key="1">
    <citation type="submission" date="2019-08" db="EMBL/GenBank/DDBJ databases">
        <authorList>
            <person name="Kucharzyk K."/>
            <person name="Murdoch R.W."/>
            <person name="Higgins S."/>
            <person name="Loffler F."/>
        </authorList>
    </citation>
    <scope>NUCLEOTIDE SEQUENCE</scope>
</reference>
<proteinExistence type="predicted"/>
<keyword evidence="1" id="KW-0472">Membrane</keyword>
<organism evidence="2">
    <name type="scientific">bioreactor metagenome</name>
    <dbReference type="NCBI Taxonomy" id="1076179"/>
    <lineage>
        <taxon>unclassified sequences</taxon>
        <taxon>metagenomes</taxon>
        <taxon>ecological metagenomes</taxon>
    </lineage>
</organism>
<comment type="caution">
    <text evidence="2">The sequence shown here is derived from an EMBL/GenBank/DDBJ whole genome shotgun (WGS) entry which is preliminary data.</text>
</comment>
<dbReference type="EMBL" id="VSSQ01054945">
    <property type="protein sequence ID" value="MPN08855.1"/>
    <property type="molecule type" value="Genomic_DNA"/>
</dbReference>
<sequence>MNLLVCRGDILRDRRFERGLEGFVGILLHHIGAETVNIHLHARGVELLLEDLERTRFYIGCPFTLRLRTEGIHVVLHLVFHLFVNLRLLVRRQRNAHRLCFV</sequence>